<organism evidence="2">
    <name type="scientific">Serpula lacrymans var. lacrymans (strain S7.3)</name>
    <name type="common">Dry rot fungus</name>
    <dbReference type="NCBI Taxonomy" id="936435"/>
    <lineage>
        <taxon>Eukaryota</taxon>
        <taxon>Fungi</taxon>
        <taxon>Dikarya</taxon>
        <taxon>Basidiomycota</taxon>
        <taxon>Agaricomycotina</taxon>
        <taxon>Agaricomycetes</taxon>
        <taxon>Agaricomycetidae</taxon>
        <taxon>Boletales</taxon>
        <taxon>Coniophorineae</taxon>
        <taxon>Serpulaceae</taxon>
        <taxon>Serpula</taxon>
    </lineage>
</organism>
<gene>
    <name evidence="1" type="ORF">SERLA73DRAFT_139056</name>
</gene>
<dbReference type="Proteomes" id="UP000008063">
    <property type="component" value="Unassembled WGS sequence"/>
</dbReference>
<protein>
    <submittedName>
        <fullName evidence="1">Uncharacterized protein</fullName>
    </submittedName>
</protein>
<dbReference type="EMBL" id="GL945481">
    <property type="protein sequence ID" value="EGN98547.1"/>
    <property type="molecule type" value="Genomic_DNA"/>
</dbReference>
<sequence>MRSDFGTSILHKNPNEVGKTFANFQYLHLYLESRYIRSLKKMGRDVDRVPMPSCRLMDNTGLQYL</sequence>
<feature type="non-terminal residue" evidence="1">
    <location>
        <position position="65"/>
    </location>
</feature>
<dbReference type="HOGENOM" id="CLU_2856089_0_0_1"/>
<name>F8Q075_SERL3</name>
<reference evidence="2" key="1">
    <citation type="journal article" date="2011" name="Science">
        <title>The plant cell wall-decomposing machinery underlies the functional diversity of forest fungi.</title>
        <authorList>
            <person name="Eastwood D.C."/>
            <person name="Floudas D."/>
            <person name="Binder M."/>
            <person name="Majcherczyk A."/>
            <person name="Schneider P."/>
            <person name="Aerts A."/>
            <person name="Asiegbu F.O."/>
            <person name="Baker S.E."/>
            <person name="Barry K."/>
            <person name="Bendiksby M."/>
            <person name="Blumentritt M."/>
            <person name="Coutinho P.M."/>
            <person name="Cullen D."/>
            <person name="de Vries R.P."/>
            <person name="Gathman A."/>
            <person name="Goodell B."/>
            <person name="Henrissat B."/>
            <person name="Ihrmark K."/>
            <person name="Kauserud H."/>
            <person name="Kohler A."/>
            <person name="LaButti K."/>
            <person name="Lapidus A."/>
            <person name="Lavin J.L."/>
            <person name="Lee Y.-H."/>
            <person name="Lindquist E."/>
            <person name="Lilly W."/>
            <person name="Lucas S."/>
            <person name="Morin E."/>
            <person name="Murat C."/>
            <person name="Oguiza J.A."/>
            <person name="Park J."/>
            <person name="Pisabarro A.G."/>
            <person name="Riley R."/>
            <person name="Rosling A."/>
            <person name="Salamov A."/>
            <person name="Schmidt O."/>
            <person name="Schmutz J."/>
            <person name="Skrede I."/>
            <person name="Stenlid J."/>
            <person name="Wiebenga A."/>
            <person name="Xie X."/>
            <person name="Kuees U."/>
            <person name="Hibbett D.S."/>
            <person name="Hoffmeister D."/>
            <person name="Hoegberg N."/>
            <person name="Martin F."/>
            <person name="Grigoriev I.V."/>
            <person name="Watkinson S.C."/>
        </authorList>
    </citation>
    <scope>NUCLEOTIDE SEQUENCE [LARGE SCALE GENOMIC DNA]</scope>
    <source>
        <strain evidence="2">strain S7.3</strain>
    </source>
</reference>
<evidence type="ECO:0000313" key="1">
    <source>
        <dbReference type="EMBL" id="EGN98547.1"/>
    </source>
</evidence>
<proteinExistence type="predicted"/>
<evidence type="ECO:0000313" key="2">
    <source>
        <dbReference type="Proteomes" id="UP000008063"/>
    </source>
</evidence>
<dbReference type="AlphaFoldDB" id="F8Q075"/>
<dbReference type="InParanoid" id="F8Q075"/>
<accession>F8Q075</accession>
<keyword evidence="2" id="KW-1185">Reference proteome</keyword>